<dbReference type="InterPro" id="IPR037493">
    <property type="entry name" value="ExoIII-like"/>
</dbReference>
<dbReference type="Pfam" id="PF03372">
    <property type="entry name" value="Exo_endo_phos"/>
    <property type="match status" value="1"/>
</dbReference>
<dbReference type="PANTHER" id="PTHR43250:SF2">
    <property type="entry name" value="EXODEOXYRIBONUCLEASE III"/>
    <property type="match status" value="1"/>
</dbReference>
<dbReference type="NCBIfam" id="TIGR00195">
    <property type="entry name" value="exoDNase_III"/>
    <property type="match status" value="1"/>
</dbReference>
<dbReference type="AlphaFoldDB" id="A0A6J7EBQ0"/>
<evidence type="ECO:0000313" key="7">
    <source>
        <dbReference type="EMBL" id="CAB4879158.1"/>
    </source>
</evidence>
<dbReference type="SUPFAM" id="SSF56219">
    <property type="entry name" value="DNase I-like"/>
    <property type="match status" value="1"/>
</dbReference>
<dbReference type="InterPro" id="IPR036691">
    <property type="entry name" value="Endo/exonu/phosph_ase_sf"/>
</dbReference>
<comment type="cofactor">
    <cofactor evidence="1">
        <name>Mg(2+)</name>
        <dbReference type="ChEBI" id="CHEBI:18420"/>
    </cofactor>
</comment>
<reference evidence="7" key="1">
    <citation type="submission" date="2020-05" db="EMBL/GenBank/DDBJ databases">
        <authorList>
            <person name="Chiriac C."/>
            <person name="Salcher M."/>
            <person name="Ghai R."/>
            <person name="Kavagutti S V."/>
        </authorList>
    </citation>
    <scope>NUCLEOTIDE SEQUENCE</scope>
</reference>
<dbReference type="GO" id="GO:0008311">
    <property type="term" value="F:double-stranded DNA 3'-5' DNA exonuclease activity"/>
    <property type="evidence" value="ECO:0007669"/>
    <property type="project" value="InterPro"/>
</dbReference>
<dbReference type="InterPro" id="IPR005135">
    <property type="entry name" value="Endo/exonuclease/phosphatase"/>
</dbReference>
<proteinExistence type="inferred from homology"/>
<accession>A0A6J7EBQ0</accession>
<evidence type="ECO:0000259" key="6">
    <source>
        <dbReference type="Pfam" id="PF03372"/>
    </source>
</evidence>
<evidence type="ECO:0000256" key="1">
    <source>
        <dbReference type="ARBA" id="ARBA00001946"/>
    </source>
</evidence>
<gene>
    <name evidence="7" type="ORF">UFOPK3402_01137</name>
</gene>
<comment type="similarity">
    <text evidence="2">Belongs to the DNA repair enzymes AP/ExoA family.</text>
</comment>
<dbReference type="PANTHER" id="PTHR43250">
    <property type="entry name" value="EXODEOXYRIBONUCLEASE III"/>
    <property type="match status" value="1"/>
</dbReference>
<evidence type="ECO:0000256" key="5">
    <source>
        <dbReference type="ARBA" id="ARBA00022842"/>
    </source>
</evidence>
<keyword evidence="4" id="KW-0378">Hydrolase</keyword>
<dbReference type="Gene3D" id="3.60.10.10">
    <property type="entry name" value="Endonuclease/exonuclease/phosphatase"/>
    <property type="match status" value="1"/>
</dbReference>
<dbReference type="NCBIfam" id="TIGR00633">
    <property type="entry name" value="xth"/>
    <property type="match status" value="1"/>
</dbReference>
<organism evidence="7">
    <name type="scientific">freshwater metagenome</name>
    <dbReference type="NCBI Taxonomy" id="449393"/>
    <lineage>
        <taxon>unclassified sequences</taxon>
        <taxon>metagenomes</taxon>
        <taxon>ecological metagenomes</taxon>
    </lineage>
</organism>
<sequence length="270" mass="29294">MLSIITANVNGIRAADRRSGLEWLGAADADVICLQEVRATHEQLHEVLQGSPLAHYFVAHVPAPELGRAGVAILSREKPIATRESIKQADLGGLGRWVEADLATELGPLTVASVYVHSGEAETQKQVDKMAFLVAMEKRLKSLKAAAAKAGSNVVVCGDFNVARAEIDIKNWKGNRDKAGFLPEERAYLNRWCDNDWADLGRELGGEGPGPYTWWSWRGKGFDTDGGWRIDYVLATAGLAASAREAVVGKAPTYAERWSDHAPLTVTFSA</sequence>
<evidence type="ECO:0000256" key="4">
    <source>
        <dbReference type="ARBA" id="ARBA00022801"/>
    </source>
</evidence>
<dbReference type="InterPro" id="IPR004808">
    <property type="entry name" value="AP_endonuc_1"/>
</dbReference>
<protein>
    <submittedName>
        <fullName evidence="7">Unannotated protein</fullName>
    </submittedName>
</protein>
<evidence type="ECO:0000256" key="2">
    <source>
        <dbReference type="ARBA" id="ARBA00007092"/>
    </source>
</evidence>
<dbReference type="GO" id="GO:0046872">
    <property type="term" value="F:metal ion binding"/>
    <property type="evidence" value="ECO:0007669"/>
    <property type="project" value="UniProtKB-KW"/>
</dbReference>
<evidence type="ECO:0000256" key="3">
    <source>
        <dbReference type="ARBA" id="ARBA00022723"/>
    </source>
</evidence>
<dbReference type="PROSITE" id="PS51435">
    <property type="entry name" value="AP_NUCLEASE_F1_4"/>
    <property type="match status" value="1"/>
</dbReference>
<dbReference type="EMBL" id="CAFBLS010000135">
    <property type="protein sequence ID" value="CAB4879158.1"/>
    <property type="molecule type" value="Genomic_DNA"/>
</dbReference>
<name>A0A6J7EBQ0_9ZZZZ</name>
<keyword evidence="5" id="KW-0460">Magnesium</keyword>
<dbReference type="GO" id="GO:0006281">
    <property type="term" value="P:DNA repair"/>
    <property type="evidence" value="ECO:0007669"/>
    <property type="project" value="InterPro"/>
</dbReference>
<feature type="domain" description="Endonuclease/exonuclease/phosphatase" evidence="6">
    <location>
        <begin position="5"/>
        <end position="261"/>
    </location>
</feature>
<keyword evidence="3" id="KW-0479">Metal-binding</keyword>